<dbReference type="EMBL" id="CP133620">
    <property type="protein sequence ID" value="WMV45979.1"/>
    <property type="molecule type" value="Genomic_DNA"/>
</dbReference>
<accession>A0AAF0ZR38</accession>
<keyword evidence="3" id="KW-1185">Reference proteome</keyword>
<reference evidence="2" key="1">
    <citation type="submission" date="2023-08" db="EMBL/GenBank/DDBJ databases">
        <title>A de novo genome assembly of Solanum verrucosum Schlechtendal, a Mexican diploid species geographically isolated from the other diploid A-genome species in potato relatives.</title>
        <authorList>
            <person name="Hosaka K."/>
        </authorList>
    </citation>
    <scope>NUCLEOTIDE SEQUENCE</scope>
    <source>
        <tissue evidence="2">Young leaves</tissue>
    </source>
</reference>
<evidence type="ECO:0000256" key="1">
    <source>
        <dbReference type="SAM" id="MobiDB-lite"/>
    </source>
</evidence>
<evidence type="ECO:0000313" key="3">
    <source>
        <dbReference type="Proteomes" id="UP001234989"/>
    </source>
</evidence>
<proteinExistence type="predicted"/>
<protein>
    <submittedName>
        <fullName evidence="2">Uncharacterized protein</fullName>
    </submittedName>
</protein>
<dbReference type="AlphaFoldDB" id="A0AAF0ZR38"/>
<feature type="compositionally biased region" description="Basic and acidic residues" evidence="1">
    <location>
        <begin position="1"/>
        <end position="11"/>
    </location>
</feature>
<gene>
    <name evidence="2" type="ORF">MTR67_039364</name>
</gene>
<organism evidence="2 3">
    <name type="scientific">Solanum verrucosum</name>
    <dbReference type="NCBI Taxonomy" id="315347"/>
    <lineage>
        <taxon>Eukaryota</taxon>
        <taxon>Viridiplantae</taxon>
        <taxon>Streptophyta</taxon>
        <taxon>Embryophyta</taxon>
        <taxon>Tracheophyta</taxon>
        <taxon>Spermatophyta</taxon>
        <taxon>Magnoliopsida</taxon>
        <taxon>eudicotyledons</taxon>
        <taxon>Gunneridae</taxon>
        <taxon>Pentapetalae</taxon>
        <taxon>asterids</taxon>
        <taxon>lamiids</taxon>
        <taxon>Solanales</taxon>
        <taxon>Solanaceae</taxon>
        <taxon>Solanoideae</taxon>
        <taxon>Solaneae</taxon>
        <taxon>Solanum</taxon>
    </lineage>
</organism>
<sequence>MLSPEGKDQVGGKRKQSAQRREVQRNSTMSPNNPEHDNVEGWCKTVMN</sequence>
<evidence type="ECO:0000313" key="2">
    <source>
        <dbReference type="EMBL" id="WMV45979.1"/>
    </source>
</evidence>
<feature type="region of interest" description="Disordered" evidence="1">
    <location>
        <begin position="1"/>
        <end position="48"/>
    </location>
</feature>
<dbReference type="Proteomes" id="UP001234989">
    <property type="component" value="Chromosome 9"/>
</dbReference>
<name>A0AAF0ZR38_SOLVR</name>